<dbReference type="PANTHER" id="PTHR43861:SF1">
    <property type="entry name" value="TRANS-ACONITATE 2-METHYLTRANSFERASE"/>
    <property type="match status" value="1"/>
</dbReference>
<evidence type="ECO:0000313" key="4">
    <source>
        <dbReference type="EMBL" id="GAA2737212.1"/>
    </source>
</evidence>
<feature type="domain" description="VOC" evidence="3">
    <location>
        <begin position="283"/>
        <end position="397"/>
    </location>
</feature>
<dbReference type="PANTHER" id="PTHR43861">
    <property type="entry name" value="TRANS-ACONITATE 2-METHYLTRANSFERASE-RELATED"/>
    <property type="match status" value="1"/>
</dbReference>
<protein>
    <recommendedName>
        <fullName evidence="3">VOC domain-containing protein</fullName>
    </recommendedName>
</protein>
<dbReference type="InterPro" id="IPR029068">
    <property type="entry name" value="Glyas_Bleomycin-R_OHBP_Dase"/>
</dbReference>
<organism evidence="4 5">
    <name type="scientific">Pedococcus aerophilus</name>
    <dbReference type="NCBI Taxonomy" id="436356"/>
    <lineage>
        <taxon>Bacteria</taxon>
        <taxon>Bacillati</taxon>
        <taxon>Actinomycetota</taxon>
        <taxon>Actinomycetes</taxon>
        <taxon>Micrococcales</taxon>
        <taxon>Intrasporangiaceae</taxon>
        <taxon>Pedococcus</taxon>
    </lineage>
</organism>
<dbReference type="Pfam" id="PF13649">
    <property type="entry name" value="Methyltransf_25"/>
    <property type="match status" value="1"/>
</dbReference>
<keyword evidence="1" id="KW-0489">Methyltransferase</keyword>
<dbReference type="Gene3D" id="3.10.180.10">
    <property type="entry name" value="2,3-Dihydroxybiphenyl 1,2-Dioxygenase, domain 1"/>
    <property type="match status" value="1"/>
</dbReference>
<keyword evidence="2" id="KW-0808">Transferase</keyword>
<name>A0ABN3URJ6_9MICO</name>
<accession>A0ABN3URJ6</accession>
<dbReference type="SUPFAM" id="SSF53335">
    <property type="entry name" value="S-adenosyl-L-methionine-dependent methyltransferases"/>
    <property type="match status" value="1"/>
</dbReference>
<evidence type="ECO:0000259" key="3">
    <source>
        <dbReference type="PROSITE" id="PS51819"/>
    </source>
</evidence>
<dbReference type="InterPro" id="IPR023149">
    <property type="entry name" value="Trans_acon_MeTrfase_C"/>
</dbReference>
<dbReference type="Gene3D" id="1.10.150.290">
    <property type="entry name" value="S-adenosyl-L-methionine-dependent methyltransferases"/>
    <property type="match status" value="1"/>
</dbReference>
<sequence length="397" mass="42782">MVGMSTVWDPTQYAKFSDHRSRPFDDLLARVRATSPALVVDLGCGNGPLTLGLAQRWPDARIVGVDHSPEMLKAARELDVDGRVEWVEADVATWDVATLGAAPDVIVTNATLQWVPGHLDLVARWVSALAPGGWFAMQVPGNNDAPSHALMRESAANHPAKERLSPALNRLAVHDPARYVVELGAFGCEVDGWETTYQHVLDPAGEQDNPVLEWVRGTGLRPVLEALTDEAERAAFLADYDARLRAAYPRTPVGVILAFRRVFAVARRSDTAASPDAGAHVVGLHHVQVACPAGSEDALRAFYGDLVGLPEIPKPPALTARGGVWFRVGPHELHCGVEEGFAPARKAHPAIAVRDVDALAATLAARGGDITWDEAIPGTRRFHTADPVGNRVEFQQV</sequence>
<dbReference type="PROSITE" id="PS51819">
    <property type="entry name" value="VOC"/>
    <property type="match status" value="1"/>
</dbReference>
<dbReference type="Proteomes" id="UP001501326">
    <property type="component" value="Unassembled WGS sequence"/>
</dbReference>
<gene>
    <name evidence="4" type="ORF">GCM10009867_23530</name>
</gene>
<evidence type="ECO:0000313" key="5">
    <source>
        <dbReference type="Proteomes" id="UP001501326"/>
    </source>
</evidence>
<dbReference type="SUPFAM" id="SSF54593">
    <property type="entry name" value="Glyoxalase/Bleomycin resistance protein/Dihydroxybiphenyl dioxygenase"/>
    <property type="match status" value="1"/>
</dbReference>
<dbReference type="CDD" id="cd02440">
    <property type="entry name" value="AdoMet_MTases"/>
    <property type="match status" value="1"/>
</dbReference>
<dbReference type="InterPro" id="IPR037523">
    <property type="entry name" value="VOC_core"/>
</dbReference>
<dbReference type="InterPro" id="IPR041698">
    <property type="entry name" value="Methyltransf_25"/>
</dbReference>
<evidence type="ECO:0000256" key="1">
    <source>
        <dbReference type="ARBA" id="ARBA00022603"/>
    </source>
</evidence>
<keyword evidence="5" id="KW-1185">Reference proteome</keyword>
<dbReference type="EMBL" id="BAAARN010000002">
    <property type="protein sequence ID" value="GAA2737212.1"/>
    <property type="molecule type" value="Genomic_DNA"/>
</dbReference>
<proteinExistence type="predicted"/>
<dbReference type="InterPro" id="IPR029063">
    <property type="entry name" value="SAM-dependent_MTases_sf"/>
</dbReference>
<reference evidence="4 5" key="1">
    <citation type="journal article" date="2019" name="Int. J. Syst. Evol. Microbiol.">
        <title>The Global Catalogue of Microorganisms (GCM) 10K type strain sequencing project: providing services to taxonomists for standard genome sequencing and annotation.</title>
        <authorList>
            <consortium name="The Broad Institute Genomics Platform"/>
            <consortium name="The Broad Institute Genome Sequencing Center for Infectious Disease"/>
            <person name="Wu L."/>
            <person name="Ma J."/>
        </authorList>
    </citation>
    <scope>NUCLEOTIDE SEQUENCE [LARGE SCALE GENOMIC DNA]</scope>
    <source>
        <strain evidence="4 5">JCM 16378</strain>
    </source>
</reference>
<comment type="caution">
    <text evidence="4">The sequence shown here is derived from an EMBL/GenBank/DDBJ whole genome shotgun (WGS) entry which is preliminary data.</text>
</comment>
<evidence type="ECO:0000256" key="2">
    <source>
        <dbReference type="ARBA" id="ARBA00022679"/>
    </source>
</evidence>
<dbReference type="Gene3D" id="3.40.50.150">
    <property type="entry name" value="Vaccinia Virus protein VP39"/>
    <property type="match status" value="1"/>
</dbReference>